<keyword evidence="2" id="KW-1133">Transmembrane helix</keyword>
<reference evidence="3 4" key="1">
    <citation type="submission" date="2019-02" db="EMBL/GenBank/DDBJ databases">
        <title>Deep-cultivation of Planctomycetes and their phenomic and genomic characterization uncovers novel biology.</title>
        <authorList>
            <person name="Wiegand S."/>
            <person name="Jogler M."/>
            <person name="Boedeker C."/>
            <person name="Pinto D."/>
            <person name="Vollmers J."/>
            <person name="Rivas-Marin E."/>
            <person name="Kohn T."/>
            <person name="Peeters S.H."/>
            <person name="Heuer A."/>
            <person name="Rast P."/>
            <person name="Oberbeckmann S."/>
            <person name="Bunk B."/>
            <person name="Jeske O."/>
            <person name="Meyerdierks A."/>
            <person name="Storesund J.E."/>
            <person name="Kallscheuer N."/>
            <person name="Luecker S."/>
            <person name="Lage O.M."/>
            <person name="Pohl T."/>
            <person name="Merkel B.J."/>
            <person name="Hornburger P."/>
            <person name="Mueller R.-W."/>
            <person name="Bruemmer F."/>
            <person name="Labrenz M."/>
            <person name="Spormann A.M."/>
            <person name="Op den Camp H."/>
            <person name="Overmann J."/>
            <person name="Amann R."/>
            <person name="Jetten M.S.M."/>
            <person name="Mascher T."/>
            <person name="Medema M.H."/>
            <person name="Devos D.P."/>
            <person name="Kaster A.-K."/>
            <person name="Ovreas L."/>
            <person name="Rohde M."/>
            <person name="Galperin M.Y."/>
            <person name="Jogler C."/>
        </authorList>
    </citation>
    <scope>NUCLEOTIDE SEQUENCE [LARGE SCALE GENOMIC DNA]</scope>
    <source>
        <strain evidence="3 4">ETA_A8</strain>
    </source>
</reference>
<dbReference type="RefSeq" id="WP_145095297.1">
    <property type="nucleotide sequence ID" value="NZ_CP036274.1"/>
</dbReference>
<evidence type="ECO:0000313" key="4">
    <source>
        <dbReference type="Proteomes" id="UP000315017"/>
    </source>
</evidence>
<proteinExistence type="predicted"/>
<gene>
    <name evidence="3" type="ORF">ETAA8_53240</name>
</gene>
<dbReference type="OrthoDB" id="291302at2"/>
<name>A0A517YJ17_9BACT</name>
<dbReference type="EMBL" id="CP036274">
    <property type="protein sequence ID" value="QDU30205.1"/>
    <property type="molecule type" value="Genomic_DNA"/>
</dbReference>
<dbReference type="Proteomes" id="UP000315017">
    <property type="component" value="Chromosome"/>
</dbReference>
<feature type="compositionally biased region" description="Polar residues" evidence="1">
    <location>
        <begin position="249"/>
        <end position="270"/>
    </location>
</feature>
<protein>
    <submittedName>
        <fullName evidence="3">Uncharacterized protein</fullName>
    </submittedName>
</protein>
<feature type="region of interest" description="Disordered" evidence="1">
    <location>
        <begin position="108"/>
        <end position="137"/>
    </location>
</feature>
<evidence type="ECO:0000256" key="2">
    <source>
        <dbReference type="SAM" id="Phobius"/>
    </source>
</evidence>
<dbReference type="KEGG" id="aagg:ETAA8_53240"/>
<evidence type="ECO:0000313" key="3">
    <source>
        <dbReference type="EMBL" id="QDU30205.1"/>
    </source>
</evidence>
<keyword evidence="2" id="KW-0812">Transmembrane</keyword>
<sequence length="649" mass="71063">MSEEFDPYRKWLGIPPKDQPPNHYRLLGIPHFEDDPDVIENAATRQMAHVRTFQGGRFSAHSQRILNELTSAKLCLLQPAKKAPYDAQLRQRLQAAGKLSSESALEPVLEDEAGMPPPPPAGFRQGEGRWRTGGDTQIPPPAGVRPVPIPMPSAPVVATPALRRTTTVARGRKQSSPLPMLLLVGALCLLVIGGGVIALMYSQDSTTAKNHPKPKPSANERPTPKPQAGHTKFPLGSTVSRPKPPFQPKTDTVASRPSDSTSPLPQTTSDPKAELILARQAMSLRDESKYQFHINQANYLNTNQPGENPAEIQAEEEHLRELHKQLASFWQSVRDGAEKKIPKGERFKFRKHEVELVSLEGDNLIYKLDGKEESSALKKLPGRIAVTIAYRAFGNDNIEGKIAMALFLAVDAEAASDPGSYRLAGKLAEDLANAGVENNPLLKRELLSLPKSAGGDDDFTPPMIVGGATPTSGPLPGANPPPVSDRQAQKEAREKFQAKYRERLLQAEEQPANVKPLMDELAEGAKTAESNELKVVMLTQACELAAKLGDSASIVQWSEEIGPISGENPLDIQYRLFGRCKHDSPELTREFVKNCLAAIGKANEQSNLYLAIEFLKMGIRAGEKFPTVVEFPKLVVMLQELEKAKAERK</sequence>
<feature type="region of interest" description="Disordered" evidence="1">
    <location>
        <begin position="206"/>
        <end position="273"/>
    </location>
</feature>
<organism evidence="3 4">
    <name type="scientific">Anatilimnocola aggregata</name>
    <dbReference type="NCBI Taxonomy" id="2528021"/>
    <lineage>
        <taxon>Bacteria</taxon>
        <taxon>Pseudomonadati</taxon>
        <taxon>Planctomycetota</taxon>
        <taxon>Planctomycetia</taxon>
        <taxon>Pirellulales</taxon>
        <taxon>Pirellulaceae</taxon>
        <taxon>Anatilimnocola</taxon>
    </lineage>
</organism>
<accession>A0A517YJ17</accession>
<keyword evidence="2" id="KW-0472">Membrane</keyword>
<keyword evidence="4" id="KW-1185">Reference proteome</keyword>
<evidence type="ECO:0000256" key="1">
    <source>
        <dbReference type="SAM" id="MobiDB-lite"/>
    </source>
</evidence>
<dbReference type="AlphaFoldDB" id="A0A517YJ17"/>
<feature type="transmembrane region" description="Helical" evidence="2">
    <location>
        <begin position="180"/>
        <end position="201"/>
    </location>
</feature>